<evidence type="ECO:0000313" key="9">
    <source>
        <dbReference type="Proteomes" id="UP000199310"/>
    </source>
</evidence>
<dbReference type="Pfam" id="PF04542">
    <property type="entry name" value="Sigma70_r2"/>
    <property type="match status" value="1"/>
</dbReference>
<dbReference type="Pfam" id="PF08281">
    <property type="entry name" value="Sigma70_r4_2"/>
    <property type="match status" value="1"/>
</dbReference>
<dbReference type="InterPro" id="IPR013324">
    <property type="entry name" value="RNA_pol_sigma_r3/r4-like"/>
</dbReference>
<dbReference type="Proteomes" id="UP000199310">
    <property type="component" value="Unassembled WGS sequence"/>
</dbReference>
<dbReference type="STRING" id="29529.SAMN04488122_3179"/>
<dbReference type="InterPro" id="IPR014284">
    <property type="entry name" value="RNA_pol_sigma-70_dom"/>
</dbReference>
<dbReference type="PANTHER" id="PTHR43133">
    <property type="entry name" value="RNA POLYMERASE ECF-TYPE SIGMA FACTO"/>
    <property type="match status" value="1"/>
</dbReference>
<dbReference type="NCBIfam" id="TIGR02937">
    <property type="entry name" value="sigma70-ECF"/>
    <property type="match status" value="1"/>
</dbReference>
<proteinExistence type="inferred from homology"/>
<organism evidence="8 9">
    <name type="scientific">Chitinophaga arvensicola</name>
    <dbReference type="NCBI Taxonomy" id="29529"/>
    <lineage>
        <taxon>Bacteria</taxon>
        <taxon>Pseudomonadati</taxon>
        <taxon>Bacteroidota</taxon>
        <taxon>Chitinophagia</taxon>
        <taxon>Chitinophagales</taxon>
        <taxon>Chitinophagaceae</taxon>
        <taxon>Chitinophaga</taxon>
    </lineage>
</organism>
<dbReference type="InterPro" id="IPR039425">
    <property type="entry name" value="RNA_pol_sigma-70-like"/>
</dbReference>
<gene>
    <name evidence="8" type="ORF">SAMN04488122_3179</name>
</gene>
<evidence type="ECO:0000256" key="3">
    <source>
        <dbReference type="ARBA" id="ARBA00023082"/>
    </source>
</evidence>
<evidence type="ECO:0000313" key="8">
    <source>
        <dbReference type="EMBL" id="SEW43123.1"/>
    </source>
</evidence>
<dbReference type="SUPFAM" id="SSF88659">
    <property type="entry name" value="Sigma3 and sigma4 domains of RNA polymerase sigma factors"/>
    <property type="match status" value="1"/>
</dbReference>
<dbReference type="GO" id="GO:0003677">
    <property type="term" value="F:DNA binding"/>
    <property type="evidence" value="ECO:0007669"/>
    <property type="project" value="UniProtKB-KW"/>
</dbReference>
<evidence type="ECO:0000256" key="5">
    <source>
        <dbReference type="ARBA" id="ARBA00023163"/>
    </source>
</evidence>
<dbReference type="Gene3D" id="1.10.1740.10">
    <property type="match status" value="1"/>
</dbReference>
<keyword evidence="5" id="KW-0804">Transcription</keyword>
<name>A0A1I0RQW5_9BACT</name>
<dbReference type="PANTHER" id="PTHR43133:SF8">
    <property type="entry name" value="RNA POLYMERASE SIGMA FACTOR HI_1459-RELATED"/>
    <property type="match status" value="1"/>
</dbReference>
<keyword evidence="9" id="KW-1185">Reference proteome</keyword>
<keyword evidence="4" id="KW-0238">DNA-binding</keyword>
<dbReference type="InterPro" id="IPR007627">
    <property type="entry name" value="RNA_pol_sigma70_r2"/>
</dbReference>
<dbReference type="GO" id="GO:0006352">
    <property type="term" value="P:DNA-templated transcription initiation"/>
    <property type="evidence" value="ECO:0007669"/>
    <property type="project" value="InterPro"/>
</dbReference>
<evidence type="ECO:0000256" key="2">
    <source>
        <dbReference type="ARBA" id="ARBA00023015"/>
    </source>
</evidence>
<keyword evidence="3" id="KW-0731">Sigma factor</keyword>
<keyword evidence="2" id="KW-0805">Transcription regulation</keyword>
<dbReference type="InterPro" id="IPR013249">
    <property type="entry name" value="RNA_pol_sigma70_r4_t2"/>
</dbReference>
<dbReference type="OrthoDB" id="654544at2"/>
<dbReference type="GO" id="GO:0016987">
    <property type="term" value="F:sigma factor activity"/>
    <property type="evidence" value="ECO:0007669"/>
    <property type="project" value="UniProtKB-KW"/>
</dbReference>
<feature type="domain" description="RNA polymerase sigma factor 70 region 4 type 2" evidence="7">
    <location>
        <begin position="151"/>
        <end position="203"/>
    </location>
</feature>
<comment type="similarity">
    <text evidence="1">Belongs to the sigma-70 factor family. ECF subfamily.</text>
</comment>
<dbReference type="SUPFAM" id="SSF88946">
    <property type="entry name" value="Sigma2 domain of RNA polymerase sigma factors"/>
    <property type="match status" value="1"/>
</dbReference>
<evidence type="ECO:0000256" key="4">
    <source>
        <dbReference type="ARBA" id="ARBA00023125"/>
    </source>
</evidence>
<dbReference type="InterPro" id="IPR036388">
    <property type="entry name" value="WH-like_DNA-bd_sf"/>
</dbReference>
<evidence type="ECO:0000256" key="1">
    <source>
        <dbReference type="ARBA" id="ARBA00010641"/>
    </source>
</evidence>
<dbReference type="Gene3D" id="1.10.10.10">
    <property type="entry name" value="Winged helix-like DNA-binding domain superfamily/Winged helix DNA-binding domain"/>
    <property type="match status" value="1"/>
</dbReference>
<evidence type="ECO:0000259" key="6">
    <source>
        <dbReference type="Pfam" id="PF04542"/>
    </source>
</evidence>
<accession>A0A1I0RQW5</accession>
<sequence length="210" mass="24193">MNKTQNRFSLTSDLQLRGEYLFACRPYLTIIRMCELSDNTLFELVKTGDKAAFSTLMLRYQPLLFMVACQKLSCEEEARDAVQEVFIWLWMKKGSVSLQSSLRNYLCGAVRNYCLNVLRSEKISRKRKRQYAYIREIFATPAELENKELSLSLRHAINNIAPASRAAFEMQYLEGFSQKEIAARRGVGLQTVKNQVLSALKELRNSLKQG</sequence>
<protein>
    <submittedName>
        <fullName evidence="8">RNA polymerase sigma-70 factor, ECF subfamily</fullName>
    </submittedName>
</protein>
<dbReference type="InterPro" id="IPR013325">
    <property type="entry name" value="RNA_pol_sigma_r2"/>
</dbReference>
<dbReference type="AlphaFoldDB" id="A0A1I0RQW5"/>
<feature type="domain" description="RNA polymerase sigma-70 region 2" evidence="6">
    <location>
        <begin position="57"/>
        <end position="122"/>
    </location>
</feature>
<evidence type="ECO:0000259" key="7">
    <source>
        <dbReference type="Pfam" id="PF08281"/>
    </source>
</evidence>
<reference evidence="9" key="1">
    <citation type="submission" date="2016-10" db="EMBL/GenBank/DDBJ databases">
        <authorList>
            <person name="Varghese N."/>
            <person name="Submissions S."/>
        </authorList>
    </citation>
    <scope>NUCLEOTIDE SEQUENCE [LARGE SCALE GENOMIC DNA]</scope>
    <source>
        <strain evidence="9">DSM 3695</strain>
    </source>
</reference>
<dbReference type="EMBL" id="FOJG01000001">
    <property type="protein sequence ID" value="SEW43123.1"/>
    <property type="molecule type" value="Genomic_DNA"/>
</dbReference>